<dbReference type="Proteomes" id="UP000515140">
    <property type="component" value="Unplaced"/>
</dbReference>
<feature type="transmembrane region" description="Helical" evidence="6">
    <location>
        <begin position="12"/>
        <end position="30"/>
    </location>
</feature>
<proteinExistence type="inferred from homology"/>
<evidence type="ECO:0000256" key="4">
    <source>
        <dbReference type="ARBA" id="ARBA00022989"/>
    </source>
</evidence>
<reference evidence="8" key="1">
    <citation type="submission" date="2025-08" db="UniProtKB">
        <authorList>
            <consortium name="RefSeq"/>
        </authorList>
    </citation>
    <scope>IDENTIFICATION</scope>
    <source>
        <tissue evidence="8">Spleen</tissue>
    </source>
</reference>
<keyword evidence="5 6" id="KW-0472">Membrane</keyword>
<evidence type="ECO:0000313" key="8">
    <source>
        <dbReference type="RefSeq" id="XP_020839941.1"/>
    </source>
</evidence>
<feature type="transmembrane region" description="Helical" evidence="6">
    <location>
        <begin position="46"/>
        <end position="66"/>
    </location>
</feature>
<dbReference type="InterPro" id="IPR006904">
    <property type="entry name" value="DUF716"/>
</dbReference>
<dbReference type="CTD" id="127670"/>
<comment type="subcellular location">
    <subcellularLocation>
        <location evidence="1">Membrane</location>
        <topology evidence="1">Multi-pass membrane protein</topology>
    </subcellularLocation>
</comment>
<dbReference type="GeneID" id="110206762"/>
<dbReference type="KEGG" id="pcw:110206762"/>
<dbReference type="GO" id="GO:0016020">
    <property type="term" value="C:membrane"/>
    <property type="evidence" value="ECO:0007669"/>
    <property type="project" value="UniProtKB-SubCell"/>
</dbReference>
<dbReference type="RefSeq" id="XP_020839941.1">
    <property type="nucleotide sequence ID" value="XM_020984282.1"/>
</dbReference>
<evidence type="ECO:0000256" key="1">
    <source>
        <dbReference type="ARBA" id="ARBA00004141"/>
    </source>
</evidence>
<dbReference type="AlphaFoldDB" id="A0A6P5K5F5"/>
<feature type="transmembrane region" description="Helical" evidence="6">
    <location>
        <begin position="220"/>
        <end position="248"/>
    </location>
</feature>
<dbReference type="InParanoid" id="A0A6P5K5F5"/>
<keyword evidence="3 6" id="KW-0812">Transmembrane</keyword>
<keyword evidence="7" id="KW-1185">Reference proteome</keyword>
<comment type="similarity">
    <text evidence="2">Belongs to the TMEM45 family.</text>
</comment>
<keyword evidence="4 6" id="KW-1133">Transmembrane helix</keyword>
<dbReference type="PANTHER" id="PTHR46441">
    <property type="entry name" value="TRANSMEMBRANE EPIDIDYMAL FAMILY MEMBER 3"/>
    <property type="match status" value="1"/>
</dbReference>
<evidence type="ECO:0000256" key="3">
    <source>
        <dbReference type="ARBA" id="ARBA00022692"/>
    </source>
</evidence>
<feature type="transmembrane region" description="Helical" evidence="6">
    <location>
        <begin position="86"/>
        <end position="106"/>
    </location>
</feature>
<protein>
    <submittedName>
        <fullName evidence="8">Transmembrane epididymal protein 1</fullName>
    </submittedName>
</protein>
<gene>
    <name evidence="8" type="primary">TEDDM1</name>
</gene>
<dbReference type="Pfam" id="PF04819">
    <property type="entry name" value="DUF716"/>
    <property type="match status" value="1"/>
</dbReference>
<organism evidence="7 8">
    <name type="scientific">Phascolarctos cinereus</name>
    <name type="common">Koala</name>
    <dbReference type="NCBI Taxonomy" id="38626"/>
    <lineage>
        <taxon>Eukaryota</taxon>
        <taxon>Metazoa</taxon>
        <taxon>Chordata</taxon>
        <taxon>Craniata</taxon>
        <taxon>Vertebrata</taxon>
        <taxon>Euteleostomi</taxon>
        <taxon>Mammalia</taxon>
        <taxon>Metatheria</taxon>
        <taxon>Diprotodontia</taxon>
        <taxon>Phascolarctidae</taxon>
        <taxon>Phascolarctos</taxon>
    </lineage>
</organism>
<name>A0A6P5K5F5_PHACI</name>
<feature type="transmembrane region" description="Helical" evidence="6">
    <location>
        <begin position="126"/>
        <end position="144"/>
    </location>
</feature>
<evidence type="ECO:0000313" key="7">
    <source>
        <dbReference type="Proteomes" id="UP000515140"/>
    </source>
</evidence>
<sequence length="307" mass="35165">MGDFGGHMIPGLAIFIFGIYQGVLTSLSLLRDQLSPHPPTSQRTGWLWQLPVGALLKVLFGTISFLHEISSLHATMIVTDYNDPYFSIIFPMMWQHFTMFTVFILSGLVDLVSRVCLAKRRLGLEVAAQILATLVLVPLMFCHLWHMEGLEKQSHILLLFSISLLALAMTIELWVPNQPQLWLIKTWLFLVTGTWLMHMAFMLFYPVTARAWHHYTTENIMFLTTFFCWHLVAGALILGVIYTFSILWHQYCGLAPDLGGNNEAKYHLCLPETPDEELQEAELEGHIQRTLFFAEPTLGPRNFRVKE</sequence>
<feature type="transmembrane region" description="Helical" evidence="6">
    <location>
        <begin position="187"/>
        <end position="208"/>
    </location>
</feature>
<accession>A0A6P5K5F5</accession>
<feature type="transmembrane region" description="Helical" evidence="6">
    <location>
        <begin position="156"/>
        <end position="175"/>
    </location>
</feature>
<evidence type="ECO:0000256" key="2">
    <source>
        <dbReference type="ARBA" id="ARBA00006948"/>
    </source>
</evidence>
<evidence type="ECO:0000256" key="6">
    <source>
        <dbReference type="SAM" id="Phobius"/>
    </source>
</evidence>
<evidence type="ECO:0000256" key="5">
    <source>
        <dbReference type="ARBA" id="ARBA00023136"/>
    </source>
</evidence>
<dbReference type="PANTHER" id="PTHR46441:SF3">
    <property type="entry name" value="TRANSMEMBRANE EPIDIDYMAL FAMILY MEMBER 3"/>
    <property type="match status" value="1"/>
</dbReference>